<organism evidence="1 2">
    <name type="scientific">Chara braunii</name>
    <name type="common">Braun's stonewort</name>
    <dbReference type="NCBI Taxonomy" id="69332"/>
    <lineage>
        <taxon>Eukaryota</taxon>
        <taxon>Viridiplantae</taxon>
        <taxon>Streptophyta</taxon>
        <taxon>Charophyceae</taxon>
        <taxon>Charales</taxon>
        <taxon>Characeae</taxon>
        <taxon>Chara</taxon>
    </lineage>
</organism>
<dbReference type="AlphaFoldDB" id="A0A388KRX0"/>
<dbReference type="Proteomes" id="UP000265515">
    <property type="component" value="Unassembled WGS sequence"/>
</dbReference>
<dbReference type="Gramene" id="GBG72811">
    <property type="protein sequence ID" value="GBG72811"/>
    <property type="gene ID" value="CBR_g12378"/>
</dbReference>
<keyword evidence="2" id="KW-1185">Reference proteome</keyword>
<proteinExistence type="predicted"/>
<protein>
    <submittedName>
        <fullName evidence="1">Uncharacterized protein</fullName>
    </submittedName>
</protein>
<name>A0A388KRX0_CHABU</name>
<accession>A0A388KRX0</accession>
<dbReference type="EMBL" id="BFEA01000172">
    <property type="protein sequence ID" value="GBG72811.1"/>
    <property type="molecule type" value="Genomic_DNA"/>
</dbReference>
<evidence type="ECO:0000313" key="1">
    <source>
        <dbReference type="EMBL" id="GBG72811.1"/>
    </source>
</evidence>
<reference evidence="1 2" key="1">
    <citation type="journal article" date="2018" name="Cell">
        <title>The Chara Genome: Secondary Complexity and Implications for Plant Terrestrialization.</title>
        <authorList>
            <person name="Nishiyama T."/>
            <person name="Sakayama H."/>
            <person name="Vries J.D."/>
            <person name="Buschmann H."/>
            <person name="Saint-Marcoux D."/>
            <person name="Ullrich K.K."/>
            <person name="Haas F.B."/>
            <person name="Vanderstraeten L."/>
            <person name="Becker D."/>
            <person name="Lang D."/>
            <person name="Vosolsobe S."/>
            <person name="Rombauts S."/>
            <person name="Wilhelmsson P.K.I."/>
            <person name="Janitza P."/>
            <person name="Kern R."/>
            <person name="Heyl A."/>
            <person name="Rumpler F."/>
            <person name="Villalobos L.I.A.C."/>
            <person name="Clay J.M."/>
            <person name="Skokan R."/>
            <person name="Toyoda A."/>
            <person name="Suzuki Y."/>
            <person name="Kagoshima H."/>
            <person name="Schijlen E."/>
            <person name="Tajeshwar N."/>
            <person name="Catarino B."/>
            <person name="Hetherington A.J."/>
            <person name="Saltykova A."/>
            <person name="Bonnot C."/>
            <person name="Breuninger H."/>
            <person name="Symeonidi A."/>
            <person name="Radhakrishnan G.V."/>
            <person name="Van Nieuwerburgh F."/>
            <person name="Deforce D."/>
            <person name="Chang C."/>
            <person name="Karol K.G."/>
            <person name="Hedrich R."/>
            <person name="Ulvskov P."/>
            <person name="Glockner G."/>
            <person name="Delwiche C.F."/>
            <person name="Petrasek J."/>
            <person name="Van de Peer Y."/>
            <person name="Friml J."/>
            <person name="Beilby M."/>
            <person name="Dolan L."/>
            <person name="Kohara Y."/>
            <person name="Sugano S."/>
            <person name="Fujiyama A."/>
            <person name="Delaux P.-M."/>
            <person name="Quint M."/>
            <person name="TheiBen G."/>
            <person name="Hagemann M."/>
            <person name="Harholt J."/>
            <person name="Dunand C."/>
            <person name="Zachgo S."/>
            <person name="Langdale J."/>
            <person name="Maumus F."/>
            <person name="Straeten D.V.D."/>
            <person name="Gould S.B."/>
            <person name="Rensing S.A."/>
        </authorList>
    </citation>
    <scope>NUCLEOTIDE SEQUENCE [LARGE SCALE GENOMIC DNA]</scope>
    <source>
        <strain evidence="1 2">S276</strain>
    </source>
</reference>
<gene>
    <name evidence="1" type="ORF">CBR_g12378</name>
</gene>
<sequence>MWGFAAVRIATESEHRLQMGGSRGGVWMPVRVGGMRCRIAVLLCGTLCSRSSQIAVNRCELPQRSVTMKLPHRW</sequence>
<comment type="caution">
    <text evidence="1">The sequence shown here is derived from an EMBL/GenBank/DDBJ whole genome shotgun (WGS) entry which is preliminary data.</text>
</comment>
<evidence type="ECO:0000313" key="2">
    <source>
        <dbReference type="Proteomes" id="UP000265515"/>
    </source>
</evidence>